<dbReference type="InterPro" id="IPR013930">
    <property type="entry name" value="RPAP1_N"/>
</dbReference>
<evidence type="ECO:0000313" key="4">
    <source>
        <dbReference type="EMBL" id="KAK9286641.1"/>
    </source>
</evidence>
<dbReference type="PANTHER" id="PTHR47605:SF2">
    <property type="entry name" value="TRANSCRIPTIONAL ELONGATION REGULATOR MINIYO"/>
    <property type="match status" value="1"/>
</dbReference>
<comment type="caution">
    <text evidence="4">The sequence shown here is derived from an EMBL/GenBank/DDBJ whole genome shotgun (WGS) entry which is preliminary data.</text>
</comment>
<dbReference type="InterPro" id="IPR013929">
    <property type="entry name" value="RPAP1_C"/>
</dbReference>
<reference evidence="4 5" key="1">
    <citation type="journal article" date="2024" name="Plant J.">
        <title>Genome sequences and population genomics reveal climatic adaptation and genomic divergence between two closely related sweetgum species.</title>
        <authorList>
            <person name="Xu W.Q."/>
            <person name="Ren C.Q."/>
            <person name="Zhang X.Y."/>
            <person name="Comes H.P."/>
            <person name="Liu X.H."/>
            <person name="Li Y.G."/>
            <person name="Kettle C.J."/>
            <person name="Jalonen R."/>
            <person name="Gaisberger H."/>
            <person name="Ma Y.Z."/>
            <person name="Qiu Y.X."/>
        </authorList>
    </citation>
    <scope>NUCLEOTIDE SEQUENCE [LARGE SCALE GENOMIC DNA]</scope>
    <source>
        <strain evidence="4">Hangzhou</strain>
    </source>
</reference>
<dbReference type="EMBL" id="JBBPBK010000004">
    <property type="protein sequence ID" value="KAK9286641.1"/>
    <property type="molecule type" value="Genomic_DNA"/>
</dbReference>
<dbReference type="Pfam" id="PF08621">
    <property type="entry name" value="RPAP1_N"/>
    <property type="match status" value="1"/>
</dbReference>
<keyword evidence="5" id="KW-1185">Reference proteome</keyword>
<protein>
    <submittedName>
        <fullName evidence="4">Uncharacterized protein</fullName>
    </submittedName>
</protein>
<evidence type="ECO:0000259" key="3">
    <source>
        <dbReference type="Pfam" id="PF08621"/>
    </source>
</evidence>
<dbReference type="PANTHER" id="PTHR47605">
    <property type="entry name" value="TRANSCRIPTIONAL ELONGATION REGULATOR MINIYO"/>
    <property type="match status" value="1"/>
</dbReference>
<dbReference type="Pfam" id="PF08620">
    <property type="entry name" value="RPAP1_C"/>
    <property type="match status" value="1"/>
</dbReference>
<comment type="similarity">
    <text evidence="1">Belongs to the RPAP1 family.</text>
</comment>
<organism evidence="4 5">
    <name type="scientific">Liquidambar formosana</name>
    <name type="common">Formosan gum</name>
    <dbReference type="NCBI Taxonomy" id="63359"/>
    <lineage>
        <taxon>Eukaryota</taxon>
        <taxon>Viridiplantae</taxon>
        <taxon>Streptophyta</taxon>
        <taxon>Embryophyta</taxon>
        <taxon>Tracheophyta</taxon>
        <taxon>Spermatophyta</taxon>
        <taxon>Magnoliopsida</taxon>
        <taxon>eudicotyledons</taxon>
        <taxon>Gunneridae</taxon>
        <taxon>Pentapetalae</taxon>
        <taxon>Saxifragales</taxon>
        <taxon>Altingiaceae</taxon>
        <taxon>Liquidambar</taxon>
    </lineage>
</organism>
<feature type="domain" description="RPAP1 N-terminal" evidence="3">
    <location>
        <begin position="171"/>
        <end position="214"/>
    </location>
</feature>
<dbReference type="AlphaFoldDB" id="A0AAP0RXB5"/>
<evidence type="ECO:0000256" key="1">
    <source>
        <dbReference type="ARBA" id="ARBA00009953"/>
    </source>
</evidence>
<accession>A0AAP0RXB5</accession>
<gene>
    <name evidence="4" type="ORF">L1049_015041</name>
</gene>
<dbReference type="Proteomes" id="UP001415857">
    <property type="component" value="Unassembled WGS sequence"/>
</dbReference>
<dbReference type="InterPro" id="IPR055326">
    <property type="entry name" value="MINIYO"/>
</dbReference>
<evidence type="ECO:0000259" key="2">
    <source>
        <dbReference type="Pfam" id="PF08620"/>
    </source>
</evidence>
<name>A0AAP0RXB5_LIQFO</name>
<feature type="domain" description="RPAP1 C-terminal" evidence="2">
    <location>
        <begin position="298"/>
        <end position="380"/>
    </location>
</feature>
<evidence type="ECO:0000313" key="5">
    <source>
        <dbReference type="Proteomes" id="UP001415857"/>
    </source>
</evidence>
<sequence length="533" mass="58980">MRDNDYGDDEDENLMEVDPIVAFANPVQRKQKKDMDFSRWREMNIEPHFSSHASQNKTREGMKRDLGAGFAGSVADMEIDNLDKLPLLMDVKDVSSSNFKGELLSMSGNGQIDAEGISRDPITKAQAEEMEKMDPALSEVLMQKLRTSTSATSSRSDNFGNEQGSMTLESQIDAENRAQLQRMSPDEIAQAQAEIMEKMDPQLLKVLQKRGQDKLKKQKSFGSDLTTNGEMGNLRKENQLAQDAKGSTLFESDISHMVTNATSKDTLRGLGNGTAQNMGPANSTLWKVWSERVEAIRELRFSLDGTVIDNDNVQVPENGEMSIHSSYSAENVTERDFLRTEGDPGAVGYTIKEALALTRSVVPGQRALALYLLSSVLDKALHNILQNQVGRTMNNADTVDSFIDWEAVWAFALGPEPELVLSLRMSLDDNHNSVVLASAKVIQCVLSCDVNENFFDLSEKIATYGKDIYTAPIFRSRPEVDVGFLHGGFWKYNAKPSNILPFGEDIVDEKTDGEHTIQDDIVVSGQDIAAGFG</sequence>
<proteinExistence type="inferred from homology"/>